<keyword evidence="5 11" id="KW-0812">Transmembrane</keyword>
<reference evidence="13" key="1">
    <citation type="submission" date="2025-08" db="UniProtKB">
        <authorList>
            <consortium name="RefSeq"/>
        </authorList>
    </citation>
    <scope>IDENTIFICATION</scope>
</reference>
<evidence type="ECO:0000256" key="1">
    <source>
        <dbReference type="ARBA" id="ARBA00004477"/>
    </source>
</evidence>
<evidence type="ECO:0000313" key="12">
    <source>
        <dbReference type="Proteomes" id="UP001515500"/>
    </source>
</evidence>
<evidence type="ECO:0000256" key="2">
    <source>
        <dbReference type="ARBA" id="ARBA00004653"/>
    </source>
</evidence>
<evidence type="ECO:0000313" key="13">
    <source>
        <dbReference type="RefSeq" id="XP_039131211.1"/>
    </source>
</evidence>
<evidence type="ECO:0000256" key="4">
    <source>
        <dbReference type="ARBA" id="ARBA00022448"/>
    </source>
</evidence>
<evidence type="ECO:0000256" key="11">
    <source>
        <dbReference type="SAM" id="Phobius"/>
    </source>
</evidence>
<dbReference type="GO" id="GO:0030134">
    <property type="term" value="C:COPII-coated ER to Golgi transport vesicle"/>
    <property type="evidence" value="ECO:0007669"/>
    <property type="project" value="TreeGrafter"/>
</dbReference>
<evidence type="ECO:0000256" key="5">
    <source>
        <dbReference type="ARBA" id="ARBA00022692"/>
    </source>
</evidence>
<evidence type="ECO:0000256" key="6">
    <source>
        <dbReference type="ARBA" id="ARBA00022824"/>
    </source>
</evidence>
<dbReference type="RefSeq" id="XP_039131211.1">
    <property type="nucleotide sequence ID" value="XM_039275277.1"/>
</dbReference>
<dbReference type="InterPro" id="IPR005578">
    <property type="entry name" value="Yif1_fam"/>
</dbReference>
<dbReference type="GO" id="GO:0015031">
    <property type="term" value="P:protein transport"/>
    <property type="evidence" value="ECO:0007669"/>
    <property type="project" value="UniProtKB-KW"/>
</dbReference>
<keyword evidence="8 11" id="KW-1133">Transmembrane helix</keyword>
<proteinExistence type="inferred from homology"/>
<dbReference type="AlphaFoldDB" id="A0AB40BUT3"/>
<keyword evidence="10 11" id="KW-0472">Membrane</keyword>
<gene>
    <name evidence="13" type="primary">LOC120267601</name>
</gene>
<evidence type="ECO:0000256" key="10">
    <source>
        <dbReference type="ARBA" id="ARBA00023136"/>
    </source>
</evidence>
<feature type="transmembrane region" description="Helical" evidence="11">
    <location>
        <begin position="118"/>
        <end position="140"/>
    </location>
</feature>
<keyword evidence="6" id="KW-0256">Endoplasmic reticulum</keyword>
<dbReference type="GO" id="GO:0005789">
    <property type="term" value="C:endoplasmic reticulum membrane"/>
    <property type="evidence" value="ECO:0007669"/>
    <property type="project" value="UniProtKB-SubCell"/>
</dbReference>
<organism evidence="12 13">
    <name type="scientific">Dioscorea cayennensis subsp. rotundata</name>
    <name type="common">White Guinea yam</name>
    <name type="synonym">Dioscorea rotundata</name>
    <dbReference type="NCBI Taxonomy" id="55577"/>
    <lineage>
        <taxon>Eukaryota</taxon>
        <taxon>Viridiplantae</taxon>
        <taxon>Streptophyta</taxon>
        <taxon>Embryophyta</taxon>
        <taxon>Tracheophyta</taxon>
        <taxon>Spermatophyta</taxon>
        <taxon>Magnoliopsida</taxon>
        <taxon>Liliopsida</taxon>
        <taxon>Dioscoreales</taxon>
        <taxon>Dioscoreaceae</taxon>
        <taxon>Dioscorea</taxon>
    </lineage>
</organism>
<dbReference type="Pfam" id="PF03878">
    <property type="entry name" value="YIF1"/>
    <property type="match status" value="1"/>
</dbReference>
<keyword evidence="4" id="KW-0813">Transport</keyword>
<keyword evidence="9" id="KW-0333">Golgi apparatus</keyword>
<evidence type="ECO:0000256" key="3">
    <source>
        <dbReference type="ARBA" id="ARBA00009727"/>
    </source>
</evidence>
<feature type="transmembrane region" description="Helical" evidence="11">
    <location>
        <begin position="246"/>
        <end position="264"/>
    </location>
</feature>
<protein>
    <submittedName>
        <fullName evidence="13">Protein YIF1B-like</fullName>
    </submittedName>
</protein>
<name>A0AB40BUT3_DIOCR</name>
<dbReference type="PANTHER" id="PTHR14083">
    <property type="entry name" value="YIP1 INTERACTING FACTOR HOMOLOG YIF1 PROTEIN"/>
    <property type="match status" value="1"/>
</dbReference>
<evidence type="ECO:0000256" key="9">
    <source>
        <dbReference type="ARBA" id="ARBA00023034"/>
    </source>
</evidence>
<dbReference type="GO" id="GO:0006888">
    <property type="term" value="P:endoplasmic reticulum to Golgi vesicle-mediated transport"/>
    <property type="evidence" value="ECO:0007669"/>
    <property type="project" value="InterPro"/>
</dbReference>
<evidence type="ECO:0000256" key="7">
    <source>
        <dbReference type="ARBA" id="ARBA00022927"/>
    </source>
</evidence>
<dbReference type="GeneID" id="120267601"/>
<accession>A0AB40BUT3</accession>
<keyword evidence="12" id="KW-1185">Reference proteome</keyword>
<keyword evidence="7" id="KW-0653">Protein transport</keyword>
<sequence length="267" mass="30437">MYGNQSSQPGPQRPLLNPQQTTFGNAIYDAGSGLIQGGFEAYGERFLGSSSEFMQSNISSYFSNLQYYFQVNNKYVRSKLKLILLPFLHRGHWTRMSEPVGGRLSYKPPIDDINAPDLYVPFMAFVTYIILSGFTFGLLGKFSPEALSFQFTRGLAGWFLQVMMLKGLSYSLGSRDAPILDIVAYGGYTFAGLSVAILTKLVWNYSYYFILSWLCFCMGVFLVNTMKRVLFAEMRVYSNHSNRHHYIFIFIAIAQFPLFFWLGHLKA</sequence>
<comment type="subcellular location">
    <subcellularLocation>
        <location evidence="1">Endoplasmic reticulum membrane</location>
        <topology evidence="1">Multi-pass membrane protein</topology>
    </subcellularLocation>
    <subcellularLocation>
        <location evidence="2">Golgi apparatus membrane</location>
        <topology evidence="2">Multi-pass membrane protein</topology>
    </subcellularLocation>
</comment>
<evidence type="ECO:0000256" key="8">
    <source>
        <dbReference type="ARBA" id="ARBA00022989"/>
    </source>
</evidence>
<feature type="transmembrane region" description="Helical" evidence="11">
    <location>
        <begin position="205"/>
        <end position="225"/>
    </location>
</feature>
<dbReference type="PANTHER" id="PTHR14083:SF0">
    <property type="entry name" value="YIP1D-INTERACTING FACTOR 1, ISOFORM C"/>
    <property type="match status" value="1"/>
</dbReference>
<dbReference type="Proteomes" id="UP001515500">
    <property type="component" value="Chromosome 8"/>
</dbReference>
<feature type="transmembrane region" description="Helical" evidence="11">
    <location>
        <begin position="177"/>
        <end position="199"/>
    </location>
</feature>
<dbReference type="GO" id="GO:0005793">
    <property type="term" value="C:endoplasmic reticulum-Golgi intermediate compartment"/>
    <property type="evidence" value="ECO:0007669"/>
    <property type="project" value="TreeGrafter"/>
</dbReference>
<comment type="similarity">
    <text evidence="3">Belongs to the YIF1 family.</text>
</comment>
<dbReference type="GO" id="GO:0000139">
    <property type="term" value="C:Golgi membrane"/>
    <property type="evidence" value="ECO:0007669"/>
    <property type="project" value="UniProtKB-SubCell"/>
</dbReference>